<evidence type="ECO:0000313" key="1">
    <source>
        <dbReference type="EMBL" id="ANT44860.1"/>
    </source>
</evidence>
<accession>A0A1X9I9U7</accession>
<proteinExistence type="predicted"/>
<dbReference type="Proteomes" id="UP000224459">
    <property type="component" value="Segment"/>
</dbReference>
<evidence type="ECO:0000313" key="2">
    <source>
        <dbReference type="Proteomes" id="UP000224459"/>
    </source>
</evidence>
<protein>
    <submittedName>
        <fullName evidence="1">Uncharacterized protein</fullName>
    </submittedName>
</protein>
<reference evidence="2" key="1">
    <citation type="submission" date="2016-04" db="EMBL/GenBank/DDBJ databases">
        <authorList>
            <person name="Gasior T."/>
        </authorList>
    </citation>
    <scope>NUCLEOTIDE SEQUENCE [LARGE SCALE GENOMIC DNA]</scope>
</reference>
<keyword evidence="2" id="KW-1185">Reference proteome</keyword>
<dbReference type="EMBL" id="KX171212">
    <property type="protein sequence ID" value="ANT44860.1"/>
    <property type="molecule type" value="Genomic_DNA"/>
</dbReference>
<name>A0A1X9I9U7_9CAUD</name>
<sequence length="100" mass="11420">MNIKEITVRLAKVIQEKDAEVFSMIIRDKKDKTKPSSITLNGVADLFMLEADGVILYSVKFMGEEVLRSWSKTGALETVVYYAQEYADNRAHYNKIKNSI</sequence>
<organism evidence="1 2">
    <name type="scientific">Staphylococcus phage vB_SscM-1</name>
    <dbReference type="NCBI Taxonomy" id="1868844"/>
    <lineage>
        <taxon>Viruses</taxon>
        <taxon>Duplodnaviria</taxon>
        <taxon>Heunggongvirae</taxon>
        <taxon>Uroviricota</taxon>
        <taxon>Caudoviricetes</taxon>
        <taxon>Herelleviridae</taxon>
        <taxon>Twortvirinae</taxon>
        <taxon>Sciuriunavirus</taxon>
        <taxon>Sciuriunavirus SscM1</taxon>
    </lineage>
</organism>
<gene>
    <name evidence="1" type="ORF">vB_SscM-1_196</name>
</gene>